<dbReference type="Proteomes" id="UP001467690">
    <property type="component" value="Unassembled WGS sequence"/>
</dbReference>
<dbReference type="Pfam" id="PF01882">
    <property type="entry name" value="DUF58"/>
    <property type="match status" value="1"/>
</dbReference>
<organism evidence="2 3">
    <name type="scientific">Catenovulum sediminis</name>
    <dbReference type="NCBI Taxonomy" id="1740262"/>
    <lineage>
        <taxon>Bacteria</taxon>
        <taxon>Pseudomonadati</taxon>
        <taxon>Pseudomonadota</taxon>
        <taxon>Gammaproteobacteria</taxon>
        <taxon>Alteromonadales</taxon>
        <taxon>Alteromonadaceae</taxon>
        <taxon>Catenovulum</taxon>
    </lineage>
</organism>
<proteinExistence type="predicted"/>
<comment type="caution">
    <text evidence="2">The sequence shown here is derived from an EMBL/GenBank/DDBJ whole genome shotgun (WGS) entry which is preliminary data.</text>
</comment>
<sequence length="321" mass="36267">MMNTSDSNLNWLQTVSSNGVCAQKPELLYYQAKTSLINMSPKHALQARLAGQYTSVHKGRGMEFDEVRHYQPGDDIRMIDWRVTARTGTTHTKLFREEKERPVFIFTDLSDSMLFGSKLLFKSVQASHLAALLGWTVNKMGDRLGGLVFTNHNHIELKPKARTPGVLHYIHALEQQSAETNVVNAHNKVQEAQQAEIFSQACSRLRRLARPGSLVILISDFQNLSDASVKQLSLLSQHCELMAYRISDPLEIELPQSRFSQNLPVIHQGQTGNLQIGNKQAASLYHSEAQKLIEQQNTLLRRCRCTIQDVSAAYPLEVQFK</sequence>
<keyword evidence="3" id="KW-1185">Reference proteome</keyword>
<evidence type="ECO:0000313" key="3">
    <source>
        <dbReference type="Proteomes" id="UP001467690"/>
    </source>
</evidence>
<dbReference type="PANTHER" id="PTHR33608">
    <property type="entry name" value="BLL2464 PROTEIN"/>
    <property type="match status" value="1"/>
</dbReference>
<name>A0ABV1RNC7_9ALTE</name>
<evidence type="ECO:0000259" key="1">
    <source>
        <dbReference type="Pfam" id="PF01882"/>
    </source>
</evidence>
<feature type="domain" description="DUF58" evidence="1">
    <location>
        <begin position="66"/>
        <end position="257"/>
    </location>
</feature>
<dbReference type="EMBL" id="JBELOE010000302">
    <property type="protein sequence ID" value="MER2494451.1"/>
    <property type="molecule type" value="Genomic_DNA"/>
</dbReference>
<dbReference type="RefSeq" id="WP_143872041.1">
    <property type="nucleotide sequence ID" value="NZ_CP041660.1"/>
</dbReference>
<evidence type="ECO:0000313" key="2">
    <source>
        <dbReference type="EMBL" id="MER2494451.1"/>
    </source>
</evidence>
<reference evidence="2 3" key="1">
    <citation type="submission" date="2024-06" db="EMBL/GenBank/DDBJ databases">
        <authorList>
            <person name="Chen R.Y."/>
        </authorList>
    </citation>
    <scope>NUCLEOTIDE SEQUENCE [LARGE SCALE GENOMIC DNA]</scope>
    <source>
        <strain evidence="2 3">D2</strain>
    </source>
</reference>
<dbReference type="InterPro" id="IPR002881">
    <property type="entry name" value="DUF58"/>
</dbReference>
<accession>A0ABV1RNC7</accession>
<gene>
    <name evidence="2" type="ORF">ABS311_21490</name>
</gene>
<dbReference type="PANTHER" id="PTHR33608:SF12">
    <property type="entry name" value="DUF58 DOMAIN-CONTAINING PROTEIN"/>
    <property type="match status" value="1"/>
</dbReference>
<protein>
    <submittedName>
        <fullName evidence="2">DUF58 domain-containing protein</fullName>
    </submittedName>
</protein>